<feature type="region of interest" description="Disordered" evidence="6">
    <location>
        <begin position="1"/>
        <end position="25"/>
    </location>
</feature>
<dbReference type="InterPro" id="IPR007219">
    <property type="entry name" value="XnlR_reg_dom"/>
</dbReference>
<dbReference type="OrthoDB" id="39175at2759"/>
<gene>
    <name evidence="8" type="ORF">CANCADRAFT_42620</name>
</gene>
<evidence type="ECO:0000256" key="2">
    <source>
        <dbReference type="ARBA" id="ARBA00022723"/>
    </source>
</evidence>
<keyword evidence="5" id="KW-0539">Nucleus</keyword>
<evidence type="ECO:0000313" key="8">
    <source>
        <dbReference type="EMBL" id="ODV92001.1"/>
    </source>
</evidence>
<evidence type="ECO:0000256" key="1">
    <source>
        <dbReference type="ARBA" id="ARBA00004123"/>
    </source>
</evidence>
<dbReference type="PANTHER" id="PTHR47338">
    <property type="entry name" value="ZN(II)2CYS6 TRANSCRIPTION FACTOR (EUROFUNG)-RELATED"/>
    <property type="match status" value="1"/>
</dbReference>
<keyword evidence="9" id="KW-1185">Reference proteome</keyword>
<feature type="compositionally biased region" description="Polar residues" evidence="6">
    <location>
        <begin position="1"/>
        <end position="21"/>
    </location>
</feature>
<dbReference type="SMART" id="SM00906">
    <property type="entry name" value="Fungal_trans"/>
    <property type="match status" value="1"/>
</dbReference>
<keyword evidence="4" id="KW-0804">Transcription</keyword>
<feature type="compositionally biased region" description="Polar residues" evidence="6">
    <location>
        <begin position="52"/>
        <end position="68"/>
    </location>
</feature>
<reference evidence="9" key="1">
    <citation type="submission" date="2016-02" db="EMBL/GenBank/DDBJ databases">
        <title>Comparative genomics of biotechnologically important yeasts.</title>
        <authorList>
            <consortium name="DOE Joint Genome Institute"/>
            <person name="Riley R."/>
            <person name="Haridas S."/>
            <person name="Wolfe K.H."/>
            <person name="Lopes M.R."/>
            <person name="Hittinger C.T."/>
            <person name="Goker M."/>
            <person name="Salamov A."/>
            <person name="Wisecaver J."/>
            <person name="Long T.M."/>
            <person name="Aerts A.L."/>
            <person name="Barry K."/>
            <person name="Choi C."/>
            <person name="Clum A."/>
            <person name="Coughlan A.Y."/>
            <person name="Deshpande S."/>
            <person name="Douglass A.P."/>
            <person name="Hanson S.J."/>
            <person name="Klenk H.-P."/>
            <person name="Labutti K."/>
            <person name="Lapidus A."/>
            <person name="Lindquist E."/>
            <person name="Lipzen A."/>
            <person name="Meier-Kolthoff J.P."/>
            <person name="Ohm R.A."/>
            <person name="Otillar R.P."/>
            <person name="Pangilinan J."/>
            <person name="Peng Y."/>
            <person name="Rokas A."/>
            <person name="Rosa C.A."/>
            <person name="Scheuner C."/>
            <person name="Sibirny A.A."/>
            <person name="Slot J.C."/>
            <person name="Stielow J.B."/>
            <person name="Sun H."/>
            <person name="Kurtzman C.P."/>
            <person name="Blackwell M."/>
            <person name="Jeffries T.W."/>
            <person name="Grigoriev I.V."/>
        </authorList>
    </citation>
    <scope>NUCLEOTIDE SEQUENCE [LARGE SCALE GENOMIC DNA]</scope>
    <source>
        <strain evidence="9">NRRL Y-17796</strain>
    </source>
</reference>
<evidence type="ECO:0000256" key="3">
    <source>
        <dbReference type="ARBA" id="ARBA00023015"/>
    </source>
</evidence>
<proteinExistence type="predicted"/>
<dbReference type="CDD" id="cd12148">
    <property type="entry name" value="fungal_TF_MHR"/>
    <property type="match status" value="1"/>
</dbReference>
<organism evidence="8 9">
    <name type="scientific">Tortispora caseinolytica NRRL Y-17796</name>
    <dbReference type="NCBI Taxonomy" id="767744"/>
    <lineage>
        <taxon>Eukaryota</taxon>
        <taxon>Fungi</taxon>
        <taxon>Dikarya</taxon>
        <taxon>Ascomycota</taxon>
        <taxon>Saccharomycotina</taxon>
        <taxon>Trigonopsidomycetes</taxon>
        <taxon>Trigonopsidales</taxon>
        <taxon>Trigonopsidaceae</taxon>
        <taxon>Tortispora</taxon>
    </lineage>
</organism>
<feature type="compositionally biased region" description="Low complexity" evidence="6">
    <location>
        <begin position="69"/>
        <end position="81"/>
    </location>
</feature>
<keyword evidence="2" id="KW-0479">Metal-binding</keyword>
<dbReference type="GO" id="GO:0000981">
    <property type="term" value="F:DNA-binding transcription factor activity, RNA polymerase II-specific"/>
    <property type="evidence" value="ECO:0007669"/>
    <property type="project" value="InterPro"/>
</dbReference>
<evidence type="ECO:0000313" key="9">
    <source>
        <dbReference type="Proteomes" id="UP000095023"/>
    </source>
</evidence>
<dbReference type="GO" id="GO:0005634">
    <property type="term" value="C:nucleus"/>
    <property type="evidence" value="ECO:0007669"/>
    <property type="project" value="UniProtKB-SubCell"/>
</dbReference>
<feature type="domain" description="Xylanolytic transcriptional activator regulatory" evidence="7">
    <location>
        <begin position="264"/>
        <end position="338"/>
    </location>
</feature>
<evidence type="ECO:0000256" key="6">
    <source>
        <dbReference type="SAM" id="MobiDB-lite"/>
    </source>
</evidence>
<dbReference type="AlphaFoldDB" id="A0A1E4TJS2"/>
<dbReference type="InterPro" id="IPR050815">
    <property type="entry name" value="TF_fung"/>
</dbReference>
<protein>
    <recommendedName>
        <fullName evidence="7">Xylanolytic transcriptional activator regulatory domain-containing protein</fullName>
    </recommendedName>
</protein>
<evidence type="ECO:0000256" key="5">
    <source>
        <dbReference type="ARBA" id="ARBA00023242"/>
    </source>
</evidence>
<sequence length="784" mass="87342">MPDGTNPSIWFSTSAPDQPQTDGDPEWAALISSQTSTMRHLSPVSLPKHTHTASQPSVSSFSRQNIATSQSSPSNSSQQSNGRPIIAILPEPVCILPDKLLILQLAQDFFQSYHQTLLFSLHPSTLLQYIQSPAFDPKSFMFVDPSVATSDRSSLTPSPLLIVALVAISAHKSQHIVNNYGLFSEAHHPERFLPGDDNAARQRLKNFHPTAFNGPPTANRAASYFEYHAHLLIAKSLDKPSVRSIQALTILALHHWNRGNVTRATIYLGIASRMASALKLFSTFANERMTDHIVSEMTRRTVWSLLMVDRCMSSSPSRLPIIDTRRVKTLLPLSEDAYASAIKSTQLALPQLIAALFTNQLSPQDTNVFAQTSLNGFKVALLEIWSRVSEYVAINNPDDFYEKPMDTTSDFHILDRALDRWIAHLPSQFQYSNTTLAALYSAGKGLHYAYIHLLYFTCLILLCRLQIYEPSLRLPQVWLERSHSRLIESLLAGGRILSTIAGHQISAIDPLIAFSAFVVGAVSRTCSLHLDWLQAAFRVDVEHETMQFHEPLSDFTYNYMQTQGYQMMMQSHSSPADSQMLCNALWQQYDSSLSYLRMWSPTVEAASNMLQTLQNVDFGESIVFDLYIYDSHIEKPEENPFKGNDATARTIDLAKSPSSIQGFSFSRLTYRPRDVLHDPHDYGNHASNGNEPSGSNIDHVEDHDYGHMIDRNFTATPPPHFSDPLNKTGSVRTNWTTEMASGISGNKAKAAMDAVNSLSAILGSKYTVPGPKELSEFLDGDTSS</sequence>
<comment type="subcellular location">
    <subcellularLocation>
        <location evidence="1">Nucleus</location>
    </subcellularLocation>
</comment>
<evidence type="ECO:0000259" key="7">
    <source>
        <dbReference type="SMART" id="SM00906"/>
    </source>
</evidence>
<keyword evidence="3" id="KW-0805">Transcription regulation</keyword>
<evidence type="ECO:0000256" key="4">
    <source>
        <dbReference type="ARBA" id="ARBA00023163"/>
    </source>
</evidence>
<dbReference type="GO" id="GO:0006351">
    <property type="term" value="P:DNA-templated transcription"/>
    <property type="evidence" value="ECO:0007669"/>
    <property type="project" value="InterPro"/>
</dbReference>
<dbReference type="GO" id="GO:0003677">
    <property type="term" value="F:DNA binding"/>
    <property type="evidence" value="ECO:0007669"/>
    <property type="project" value="InterPro"/>
</dbReference>
<feature type="region of interest" description="Disordered" evidence="6">
    <location>
        <begin position="38"/>
        <end position="82"/>
    </location>
</feature>
<name>A0A1E4TJS2_9ASCO</name>
<dbReference type="GO" id="GO:0008270">
    <property type="term" value="F:zinc ion binding"/>
    <property type="evidence" value="ECO:0007669"/>
    <property type="project" value="InterPro"/>
</dbReference>
<dbReference type="Pfam" id="PF04082">
    <property type="entry name" value="Fungal_trans"/>
    <property type="match status" value="1"/>
</dbReference>
<dbReference type="EMBL" id="KV453841">
    <property type="protein sequence ID" value="ODV92001.1"/>
    <property type="molecule type" value="Genomic_DNA"/>
</dbReference>
<accession>A0A1E4TJS2</accession>
<dbReference type="PANTHER" id="PTHR47338:SF5">
    <property type="entry name" value="ZN(II)2CYS6 TRANSCRIPTION FACTOR (EUROFUNG)"/>
    <property type="match status" value="1"/>
</dbReference>
<dbReference type="Proteomes" id="UP000095023">
    <property type="component" value="Unassembled WGS sequence"/>
</dbReference>